<dbReference type="GO" id="GO:0004799">
    <property type="term" value="F:thymidylate synthase activity"/>
    <property type="evidence" value="ECO:0007669"/>
    <property type="project" value="TreeGrafter"/>
</dbReference>
<proteinExistence type="inferred from homology"/>
<reference evidence="1" key="1">
    <citation type="submission" date="2020-04" db="EMBL/GenBank/DDBJ databases">
        <authorList>
            <person name="Chiriac C."/>
            <person name="Salcher M."/>
            <person name="Ghai R."/>
            <person name="Kavagutti S V."/>
        </authorList>
    </citation>
    <scope>NUCLEOTIDE SEQUENCE</scope>
</reference>
<name>A0A6J5NR77_9CAUD</name>
<dbReference type="Pfam" id="PF02511">
    <property type="entry name" value="Thy1"/>
    <property type="match status" value="1"/>
</dbReference>
<protein>
    <submittedName>
        <fullName evidence="1">THY1 Predicted alternative thymidylate synthase</fullName>
    </submittedName>
</protein>
<dbReference type="GO" id="GO:0050797">
    <property type="term" value="F:thymidylate synthase (FAD) activity"/>
    <property type="evidence" value="ECO:0007669"/>
    <property type="project" value="InterPro"/>
</dbReference>
<dbReference type="PANTHER" id="PTHR34934:SF1">
    <property type="entry name" value="FLAVIN-DEPENDENT THYMIDYLATE SYNTHASE"/>
    <property type="match status" value="1"/>
</dbReference>
<organism evidence="1">
    <name type="scientific">uncultured Caudovirales phage</name>
    <dbReference type="NCBI Taxonomy" id="2100421"/>
    <lineage>
        <taxon>Viruses</taxon>
        <taxon>Duplodnaviria</taxon>
        <taxon>Heunggongvirae</taxon>
        <taxon>Uroviricota</taxon>
        <taxon>Caudoviricetes</taxon>
        <taxon>Peduoviridae</taxon>
        <taxon>Maltschvirus</taxon>
        <taxon>Maltschvirus maltsch</taxon>
    </lineage>
</organism>
<dbReference type="InterPro" id="IPR036098">
    <property type="entry name" value="Thymidylate_synthase_ThyX_sf"/>
</dbReference>
<dbReference type="InterPro" id="IPR003669">
    <property type="entry name" value="Thymidylate_synthase_ThyX"/>
</dbReference>
<dbReference type="PANTHER" id="PTHR34934">
    <property type="entry name" value="FLAVIN-DEPENDENT THYMIDYLATE SYNTHASE"/>
    <property type="match status" value="1"/>
</dbReference>
<dbReference type="Gene3D" id="3.30.1360.170">
    <property type="match status" value="1"/>
</dbReference>
<accession>A0A6J5NR77</accession>
<dbReference type="EMBL" id="LR796727">
    <property type="protein sequence ID" value="CAB4161859.1"/>
    <property type="molecule type" value="Genomic_DNA"/>
</dbReference>
<gene>
    <name evidence="1" type="ORF">UFOVP786_11</name>
</gene>
<dbReference type="GO" id="GO:0050660">
    <property type="term" value="F:flavin adenine dinucleotide binding"/>
    <property type="evidence" value="ECO:0007669"/>
    <property type="project" value="InterPro"/>
</dbReference>
<sequence>MTNRPCSPGLEPLLGVSYPILDHGFLRVVDYMGTDASITEAARMSTGKTAKTEAEDRGLLNYLMRHGHTSPFEMCEIRFRVKVPIFVARQWVRHRTANMNEYSMRYRPAITDVYLPAPENLARQDTENKQGRGKLLTAEEAAEFLAILNFGTATTQEAYDYAVDTYDLAKELARIGLQLNTYTEFTWKTDLHNLFGFLHQRADRHAQYEIRVYAEKMLEITEAWVPWAFAAFEEHRRGAFLLSKTMIDTVRALLDAAGLVLIDEGGLLKLRSPVATLSWAKAPDGLTKRERAELISALGWSALEQS</sequence>
<dbReference type="SUPFAM" id="SSF69796">
    <property type="entry name" value="Thymidylate synthase-complementing protein Thy1"/>
    <property type="match status" value="1"/>
</dbReference>
<dbReference type="CDD" id="cd20175">
    <property type="entry name" value="ThyX"/>
    <property type="match status" value="1"/>
</dbReference>
<evidence type="ECO:0000313" key="1">
    <source>
        <dbReference type="EMBL" id="CAB4161859.1"/>
    </source>
</evidence>
<dbReference type="HAMAP" id="MF_01408">
    <property type="entry name" value="ThyX"/>
    <property type="match status" value="1"/>
</dbReference>
<dbReference type="NCBIfam" id="TIGR02170">
    <property type="entry name" value="thyX"/>
    <property type="match status" value="1"/>
</dbReference>
<dbReference type="PROSITE" id="PS51331">
    <property type="entry name" value="THYX"/>
    <property type="match status" value="1"/>
</dbReference>
<dbReference type="GO" id="GO:0070402">
    <property type="term" value="F:NADPH binding"/>
    <property type="evidence" value="ECO:0007669"/>
    <property type="project" value="TreeGrafter"/>
</dbReference>
<dbReference type="GO" id="GO:0006231">
    <property type="term" value="P:dTMP biosynthetic process"/>
    <property type="evidence" value="ECO:0007669"/>
    <property type="project" value="InterPro"/>
</dbReference>